<dbReference type="Proteomes" id="UP000054721">
    <property type="component" value="Unassembled WGS sequence"/>
</dbReference>
<comment type="caution">
    <text evidence="1">The sequence shown here is derived from an EMBL/GenBank/DDBJ whole genome shotgun (WGS) entry which is preliminary data.</text>
</comment>
<gene>
    <name evidence="1" type="ORF">T02_9255</name>
</gene>
<evidence type="ECO:0000313" key="1">
    <source>
        <dbReference type="EMBL" id="KRZ60622.1"/>
    </source>
</evidence>
<name>A0A0V1LND0_9BILA</name>
<keyword evidence="2" id="KW-1185">Reference proteome</keyword>
<organism evidence="1 2">
    <name type="scientific">Trichinella nativa</name>
    <dbReference type="NCBI Taxonomy" id="6335"/>
    <lineage>
        <taxon>Eukaryota</taxon>
        <taxon>Metazoa</taxon>
        <taxon>Ecdysozoa</taxon>
        <taxon>Nematoda</taxon>
        <taxon>Enoplea</taxon>
        <taxon>Dorylaimia</taxon>
        <taxon>Trichinellida</taxon>
        <taxon>Trichinellidae</taxon>
        <taxon>Trichinella</taxon>
    </lineage>
</organism>
<dbReference type="EMBL" id="JYDW01000027">
    <property type="protein sequence ID" value="KRZ60622.1"/>
    <property type="molecule type" value="Genomic_DNA"/>
</dbReference>
<evidence type="ECO:0000313" key="2">
    <source>
        <dbReference type="Proteomes" id="UP000054721"/>
    </source>
</evidence>
<sequence length="86" mass="10073">MEKLTNFAYHLQVVKKVSKIYSNSLDMMRHRDACINFHAYDKWNDSALFYATSTGLSKSKHQQQQLLCSLSLSVWNLIITVESCRW</sequence>
<protein>
    <submittedName>
        <fullName evidence="1">Uncharacterized protein</fullName>
    </submittedName>
</protein>
<reference evidence="1 2" key="1">
    <citation type="submission" date="2015-05" db="EMBL/GenBank/DDBJ databases">
        <title>Evolution of Trichinella species and genotypes.</title>
        <authorList>
            <person name="Korhonen P.K."/>
            <person name="Edoardo P."/>
            <person name="Giuseppe L.R."/>
            <person name="Gasser R.B."/>
        </authorList>
    </citation>
    <scope>NUCLEOTIDE SEQUENCE [LARGE SCALE GENOMIC DNA]</scope>
    <source>
        <strain evidence="1">ISS10</strain>
    </source>
</reference>
<dbReference type="AlphaFoldDB" id="A0A0V1LND0"/>
<proteinExistence type="predicted"/>
<accession>A0A0V1LND0</accession>